<evidence type="ECO:0000256" key="5">
    <source>
        <dbReference type="ARBA" id="ARBA00022801"/>
    </source>
</evidence>
<sequence length="532" mass="57669">MMMNSNRLWLAAAVSALSASAFAADADFQRQCLALKGDNSLYRTEITRADWVGGGDMPSDRMSALTGAAVRKLQMPPHCLLEGSIEPRKGADGKDYATTFQLRLPAEWNRKFLFQGGGMDGFLAPAVGSIPFRGATALPALMRGYAVVSMDGGHRGRDAAFAADQQARLDLAYAATGKVTAAAKQLIGRLYRSEPQKSYFMGCSNGGREAMMAAQRYPLEFDGVVAGNPGFRLAYAAVGEAWDNQHIMAAAPQNARGEKIFANALTKADLDAVSQAVLNRCDAKDGLKDGLVNAWESCDFKPEMLQKQLGAHKVKLLNTLFGGAKNSRGEQIYASWPYDAGINSEGWRQWKLGSSQTAQPDARNIVLGADSLAGLFITPYSPNFDTMKFDFDRDTAKVRQMAGIFNADSTNLTTFNRRGGKMLLVQGVSDPVFSTHDLRDWYRQLQADTPNTPDSTRLFMVPGMAHCGTGPALDDFDPLTALENWTDNGIAPDRIIAQGKAFPGKSQPLCAYPKTAVYTGGDENKAESFVCR</sequence>
<evidence type="ECO:0000256" key="3">
    <source>
        <dbReference type="ARBA" id="ARBA00022723"/>
    </source>
</evidence>
<evidence type="ECO:0000313" key="10">
    <source>
        <dbReference type="Proteomes" id="UP000829817"/>
    </source>
</evidence>
<keyword evidence="2" id="KW-0719">Serine esterase</keyword>
<evidence type="ECO:0000256" key="1">
    <source>
        <dbReference type="ARBA" id="ARBA00006249"/>
    </source>
</evidence>
<feature type="chain" id="PRO_5045425207" evidence="8">
    <location>
        <begin position="24"/>
        <end position="532"/>
    </location>
</feature>
<dbReference type="RefSeq" id="WP_244787341.1">
    <property type="nucleotide sequence ID" value="NZ_CP091508.1"/>
</dbReference>
<dbReference type="PANTHER" id="PTHR33938:SF15">
    <property type="entry name" value="FERULOYL ESTERASE B-RELATED"/>
    <property type="match status" value="1"/>
</dbReference>
<reference evidence="9 10" key="1">
    <citation type="journal article" date="2022" name="Res Sq">
        <title>Evolution of multicellular longitudinally dividing oral cavity symbionts (Neisseriaceae).</title>
        <authorList>
            <person name="Nyongesa S."/>
            <person name="Weber P."/>
            <person name="Bernet E."/>
            <person name="Pullido F."/>
            <person name="Nieckarz M."/>
            <person name="Delaby M."/>
            <person name="Nieves C."/>
            <person name="Viehboeck T."/>
            <person name="Krause N."/>
            <person name="Rivera-Millot A."/>
            <person name="Nakamura A."/>
            <person name="Vischer N."/>
            <person name="VanNieuwenhze M."/>
            <person name="Brun Y."/>
            <person name="Cava F."/>
            <person name="Bulgheresi S."/>
            <person name="Veyrier F."/>
        </authorList>
    </citation>
    <scope>NUCLEOTIDE SEQUENCE [LARGE SCALE GENOMIC DNA]</scope>
    <source>
        <strain evidence="9 10">CCUG 63373m</strain>
    </source>
</reference>
<name>A0ABY4DWN8_9NEIS</name>
<keyword evidence="6" id="KW-0106">Calcium</keyword>
<keyword evidence="7" id="KW-1015">Disulfide bond</keyword>
<keyword evidence="10" id="KW-1185">Reference proteome</keyword>
<evidence type="ECO:0000313" key="9">
    <source>
        <dbReference type="EMBL" id="UOO83047.1"/>
    </source>
</evidence>
<dbReference type="GO" id="GO:0016787">
    <property type="term" value="F:hydrolase activity"/>
    <property type="evidence" value="ECO:0007669"/>
    <property type="project" value="UniProtKB-KW"/>
</dbReference>
<keyword evidence="5 9" id="KW-0378">Hydrolase</keyword>
<dbReference type="Gene3D" id="3.40.50.1820">
    <property type="entry name" value="alpha/beta hydrolase"/>
    <property type="match status" value="1"/>
</dbReference>
<dbReference type="Pfam" id="PF07519">
    <property type="entry name" value="Tannase"/>
    <property type="match status" value="1"/>
</dbReference>
<dbReference type="EMBL" id="CP091508">
    <property type="protein sequence ID" value="UOO83047.1"/>
    <property type="molecule type" value="Genomic_DNA"/>
</dbReference>
<accession>A0ABY4DWN8</accession>
<feature type="signal peptide" evidence="8">
    <location>
        <begin position="1"/>
        <end position="23"/>
    </location>
</feature>
<dbReference type="InterPro" id="IPR011118">
    <property type="entry name" value="Tannase/feruloyl_esterase"/>
</dbReference>
<gene>
    <name evidence="9" type="ORF">LVJ83_06190</name>
</gene>
<evidence type="ECO:0000256" key="2">
    <source>
        <dbReference type="ARBA" id="ARBA00022487"/>
    </source>
</evidence>
<dbReference type="SUPFAM" id="SSF53474">
    <property type="entry name" value="alpha/beta-Hydrolases"/>
    <property type="match status" value="1"/>
</dbReference>
<protein>
    <submittedName>
        <fullName evidence="9">Tannase/feruloyl esterase family alpha/beta hydrolase</fullName>
    </submittedName>
</protein>
<evidence type="ECO:0000256" key="8">
    <source>
        <dbReference type="SAM" id="SignalP"/>
    </source>
</evidence>
<keyword evidence="3" id="KW-0479">Metal-binding</keyword>
<proteinExistence type="inferred from homology"/>
<dbReference type="InterPro" id="IPR029058">
    <property type="entry name" value="AB_hydrolase_fold"/>
</dbReference>
<keyword evidence="4 8" id="KW-0732">Signal</keyword>
<dbReference type="PANTHER" id="PTHR33938">
    <property type="entry name" value="FERULOYL ESTERASE B-RELATED"/>
    <property type="match status" value="1"/>
</dbReference>
<dbReference type="Proteomes" id="UP000829817">
    <property type="component" value="Chromosome"/>
</dbReference>
<comment type="similarity">
    <text evidence="1">Belongs to the tannase family.</text>
</comment>
<organism evidence="9 10">
    <name type="scientific">Uruburuella testudinis</name>
    <dbReference type="NCBI Taxonomy" id="1282863"/>
    <lineage>
        <taxon>Bacteria</taxon>
        <taxon>Pseudomonadati</taxon>
        <taxon>Pseudomonadota</taxon>
        <taxon>Betaproteobacteria</taxon>
        <taxon>Neisseriales</taxon>
        <taxon>Neisseriaceae</taxon>
        <taxon>Uruburuella</taxon>
    </lineage>
</organism>
<evidence type="ECO:0000256" key="4">
    <source>
        <dbReference type="ARBA" id="ARBA00022729"/>
    </source>
</evidence>
<evidence type="ECO:0000256" key="6">
    <source>
        <dbReference type="ARBA" id="ARBA00022837"/>
    </source>
</evidence>
<evidence type="ECO:0000256" key="7">
    <source>
        <dbReference type="ARBA" id="ARBA00023157"/>
    </source>
</evidence>